<keyword evidence="2" id="KW-1185">Reference proteome</keyword>
<accession>A0ACB9Q8V3</accession>
<gene>
    <name evidence="1" type="ORF">L6164_001166</name>
</gene>
<reference evidence="1 2" key="1">
    <citation type="journal article" date="2022" name="DNA Res.">
        <title>Chromosomal-level genome assembly of the orchid tree Bauhinia variegata (Leguminosae; Cercidoideae) supports the allotetraploid origin hypothesis of Bauhinia.</title>
        <authorList>
            <person name="Zhong Y."/>
            <person name="Chen Y."/>
            <person name="Zheng D."/>
            <person name="Pang J."/>
            <person name="Liu Y."/>
            <person name="Luo S."/>
            <person name="Meng S."/>
            <person name="Qian L."/>
            <person name="Wei D."/>
            <person name="Dai S."/>
            <person name="Zhou R."/>
        </authorList>
    </citation>
    <scope>NUCLEOTIDE SEQUENCE [LARGE SCALE GENOMIC DNA]</scope>
    <source>
        <strain evidence="1">BV-YZ2020</strain>
    </source>
</reference>
<sequence>MHLVSWLSFVLCYCMCLNVYFFMVSSQCLEDQRTLLLQLKNTFIFDPANSTKLVTWNQSLDCCTWIGVSCDVDGHVTGLDLSGESIFGGFDNTSSLFNFQNLQILNLSNNNFSSAIPSGFNKLKNLTFLNLSYASFVGQIPMEISQLTRLVSLDITSLSYLTGKELKLENPNLREFVQNLTGIRYLYLDGVSISAQGQKWCTALSALPALQELSMSNCNLSGPIDSSFARLKNLKVLRLSGNNLSSSIPEFFANFTNLMTLHLSTCGLSGMFPQKIFQVVTLTSIDISYNIGLHGSLPNFPLNGSLQIMILSNTTFFGQFPDSISNLRQLFRIDLSKCHFIGRLPDSMSKLTKLDYLDMSFNNLNGSIPSFNRSKFLTHIDLSHNDLTGGILSVHLDSLPNLVYIDLRCNSFKGSIPSSLFSLPSLQKIQLSYNHFNGQLGQFSTSSFSTLDTLDLSYNNLEGPIPPSLFNLSKLRNLQLSSNRFNGSLQLDMFRKLGNLTSLDLSNNNLSINANVMAANLSCFPNLTSIKLASCNLSKFPEFLRWQPKLINLDLSKNHIQGTIPSWIWETHSLTSLNLSNNLLTDLGGPSRNFSANLLVIDLHSNLLQGKIPAFPPIVTYLDLSNNNFSSVTPPDVGTHLNFMIFLSVSNNSVHGNIPHFLCNVSSLQVLDLSDNNFDGKIPECLIKSETLAVLNLQNNMLNGDIPDAFPASCALKTLDVYQNSLSGIIPNSLANCTMLEVLDFGKNKITDSFPCLLKKISTLHVLILRENKFHGPIGCPNTKGIWHMLQIVDLAFNNFNGSLPGNCFTTWKAMMLNENQAISETKHIRFQVLQYGEVYYQDSVTVTIKGLTITLVKILTIFTSIDFSSNHFEGPIPEEMMNFKALYILNLSNNALYGQIPSSIGNLKQLESLDLSNNSFKGELPVQLANLSFLSFLNLSFNHLVGRIPTGTQLQSFETTSFTGNEKLCGPPLNDCDERLCGHSLYNCSEHPEVVVNNDSEAKFDWKLISTGMGFGFGAGLVVAPLMFWERGRSWSNNSIEKILLAIFLIFGLVYTHINDDDDDDDEKDEEDEEDTNEEVSIKAEDFNGEDNPEFQGWYCLYCSKLNINWKKVVHDPNCTCHILPSISTSTS</sequence>
<evidence type="ECO:0000313" key="1">
    <source>
        <dbReference type="EMBL" id="KAI4357201.1"/>
    </source>
</evidence>
<protein>
    <submittedName>
        <fullName evidence="1">Uncharacterized protein</fullName>
    </submittedName>
</protein>
<proteinExistence type="predicted"/>
<comment type="caution">
    <text evidence="1">The sequence shown here is derived from an EMBL/GenBank/DDBJ whole genome shotgun (WGS) entry which is preliminary data.</text>
</comment>
<name>A0ACB9Q8V3_BAUVA</name>
<evidence type="ECO:0000313" key="2">
    <source>
        <dbReference type="Proteomes" id="UP000828941"/>
    </source>
</evidence>
<dbReference type="EMBL" id="CM039426">
    <property type="protein sequence ID" value="KAI4357201.1"/>
    <property type="molecule type" value="Genomic_DNA"/>
</dbReference>
<dbReference type="Proteomes" id="UP000828941">
    <property type="component" value="Chromosome 1"/>
</dbReference>
<organism evidence="1 2">
    <name type="scientific">Bauhinia variegata</name>
    <name type="common">Purple orchid tree</name>
    <name type="synonym">Phanera variegata</name>
    <dbReference type="NCBI Taxonomy" id="167791"/>
    <lineage>
        <taxon>Eukaryota</taxon>
        <taxon>Viridiplantae</taxon>
        <taxon>Streptophyta</taxon>
        <taxon>Embryophyta</taxon>
        <taxon>Tracheophyta</taxon>
        <taxon>Spermatophyta</taxon>
        <taxon>Magnoliopsida</taxon>
        <taxon>eudicotyledons</taxon>
        <taxon>Gunneridae</taxon>
        <taxon>Pentapetalae</taxon>
        <taxon>rosids</taxon>
        <taxon>fabids</taxon>
        <taxon>Fabales</taxon>
        <taxon>Fabaceae</taxon>
        <taxon>Cercidoideae</taxon>
        <taxon>Cercideae</taxon>
        <taxon>Bauhiniinae</taxon>
        <taxon>Bauhinia</taxon>
    </lineage>
</organism>